<evidence type="ECO:0000313" key="1">
    <source>
        <dbReference type="EMBL" id="KAA9020759.1"/>
    </source>
</evidence>
<reference evidence="3 4" key="1">
    <citation type="submission" date="2019-09" db="EMBL/GenBank/DDBJ databases">
        <authorList>
            <person name="Feng G."/>
        </authorList>
    </citation>
    <scope>NUCLEOTIDE SEQUENCE [LARGE SCALE GENOMIC DNA]</scope>
    <source>
        <strain evidence="2 3">KACC 19283</strain>
        <strain evidence="1 4">KACC 19284</strain>
    </source>
</reference>
<comment type="caution">
    <text evidence="2">The sequence shown here is derived from an EMBL/GenBank/DDBJ whole genome shotgun (WGS) entry which is preliminary data.</text>
</comment>
<dbReference type="AlphaFoldDB" id="A0A5J5I8D4"/>
<evidence type="ECO:0000313" key="3">
    <source>
        <dbReference type="Proteomes" id="UP000325933"/>
    </source>
</evidence>
<organism evidence="2 3">
    <name type="scientific">Sphingobium limneticum</name>
    <dbReference type="NCBI Taxonomy" id="1007511"/>
    <lineage>
        <taxon>Bacteria</taxon>
        <taxon>Pseudomonadati</taxon>
        <taxon>Pseudomonadota</taxon>
        <taxon>Alphaproteobacteria</taxon>
        <taxon>Sphingomonadales</taxon>
        <taxon>Sphingomonadaceae</taxon>
        <taxon>Sphingobium</taxon>
    </lineage>
</organism>
<dbReference type="RefSeq" id="WP_150424602.1">
    <property type="nucleotide sequence ID" value="NZ_VYQA01000002.1"/>
</dbReference>
<evidence type="ECO:0000313" key="2">
    <source>
        <dbReference type="EMBL" id="KAA9033085.1"/>
    </source>
</evidence>
<protein>
    <submittedName>
        <fullName evidence="2">Uncharacterized protein</fullName>
    </submittedName>
</protein>
<keyword evidence="4" id="KW-1185">Reference proteome</keyword>
<dbReference type="EMBL" id="VYQA01000002">
    <property type="protein sequence ID" value="KAA9033085.1"/>
    <property type="molecule type" value="Genomic_DNA"/>
</dbReference>
<proteinExistence type="predicted"/>
<name>A0A5J5I8D4_9SPHN</name>
<sequence length="104" mass="11797">MMCTVMVKRDGFAMPLYSFIDCYRMVRIDRFALPAIAGDARLMTVDASGVVHEDCRANQIDLRDVLAFRPIEGQQELQACIDCGTSNDESDVCDDCHAERSWDW</sequence>
<accession>A0A5J5I8D4</accession>
<dbReference type="Proteomes" id="UP000326364">
    <property type="component" value="Unassembled WGS sequence"/>
</dbReference>
<gene>
    <name evidence="2" type="ORF">F4U95_03585</name>
    <name evidence="1" type="ORF">F4U96_03585</name>
</gene>
<dbReference type="EMBL" id="VYQB01000002">
    <property type="protein sequence ID" value="KAA9020759.1"/>
    <property type="molecule type" value="Genomic_DNA"/>
</dbReference>
<evidence type="ECO:0000313" key="4">
    <source>
        <dbReference type="Proteomes" id="UP000326364"/>
    </source>
</evidence>
<dbReference type="Proteomes" id="UP000325933">
    <property type="component" value="Unassembled WGS sequence"/>
</dbReference>